<dbReference type="EMBL" id="QGTQ01000010">
    <property type="protein sequence ID" value="PWW01241.1"/>
    <property type="molecule type" value="Genomic_DNA"/>
</dbReference>
<protein>
    <submittedName>
        <fullName evidence="1">Uncharacterized protein</fullName>
    </submittedName>
</protein>
<gene>
    <name evidence="1" type="ORF">DFQ01_110131</name>
</gene>
<reference evidence="1 2" key="1">
    <citation type="submission" date="2018-05" db="EMBL/GenBank/DDBJ databases">
        <title>Genomic Encyclopedia of Type Strains, Phase III (KMG-III): the genomes of soil and plant-associated and newly described type strains.</title>
        <authorList>
            <person name="Whitman W."/>
        </authorList>
    </citation>
    <scope>NUCLEOTIDE SEQUENCE [LARGE SCALE GENOMIC DNA]</scope>
    <source>
        <strain evidence="1 2">CECT 5696</strain>
    </source>
</reference>
<accession>A0A2V2YT94</accession>
<organism evidence="1 2">
    <name type="scientific">Paenibacillus cellulosilyticus</name>
    <dbReference type="NCBI Taxonomy" id="375489"/>
    <lineage>
        <taxon>Bacteria</taxon>
        <taxon>Bacillati</taxon>
        <taxon>Bacillota</taxon>
        <taxon>Bacilli</taxon>
        <taxon>Bacillales</taxon>
        <taxon>Paenibacillaceae</taxon>
        <taxon>Paenibacillus</taxon>
    </lineage>
</organism>
<keyword evidence="2" id="KW-1185">Reference proteome</keyword>
<dbReference type="AlphaFoldDB" id="A0A2V2YT94"/>
<evidence type="ECO:0000313" key="1">
    <source>
        <dbReference type="EMBL" id="PWW01241.1"/>
    </source>
</evidence>
<name>A0A2V2YT94_9BACL</name>
<evidence type="ECO:0000313" key="2">
    <source>
        <dbReference type="Proteomes" id="UP000246635"/>
    </source>
</evidence>
<comment type="caution">
    <text evidence="1">The sequence shown here is derived from an EMBL/GenBank/DDBJ whole genome shotgun (WGS) entry which is preliminary data.</text>
</comment>
<dbReference type="Proteomes" id="UP000246635">
    <property type="component" value="Unassembled WGS sequence"/>
</dbReference>
<proteinExistence type="predicted"/>
<sequence>MFFLKRINSAIVSYFSSQACYLPSLFAKQNYTRLSASTFRLSNSQFTLTKFPGHGGSSYPFECRTVNQTKEGMKVVRIYYYRGRFRSHGSSAVLPHQQRSQGRN</sequence>
<dbReference type="PROSITE" id="PS51257">
    <property type="entry name" value="PROKAR_LIPOPROTEIN"/>
    <property type="match status" value="1"/>
</dbReference>